<evidence type="ECO:0000256" key="1">
    <source>
        <dbReference type="SAM" id="MobiDB-lite"/>
    </source>
</evidence>
<name>A0A392P082_9FABA</name>
<proteinExistence type="predicted"/>
<dbReference type="Proteomes" id="UP000265520">
    <property type="component" value="Unassembled WGS sequence"/>
</dbReference>
<feature type="compositionally biased region" description="Basic residues" evidence="1">
    <location>
        <begin position="89"/>
        <end position="102"/>
    </location>
</feature>
<protein>
    <submittedName>
        <fullName evidence="2">Uncharacterized protein</fullName>
    </submittedName>
</protein>
<comment type="caution">
    <text evidence="2">The sequence shown here is derived from an EMBL/GenBank/DDBJ whole genome shotgun (WGS) entry which is preliminary data.</text>
</comment>
<keyword evidence="3" id="KW-1185">Reference proteome</keyword>
<accession>A0A392P082</accession>
<evidence type="ECO:0000313" key="2">
    <source>
        <dbReference type="EMBL" id="MCI04829.1"/>
    </source>
</evidence>
<dbReference type="AlphaFoldDB" id="A0A392P082"/>
<reference evidence="2 3" key="1">
    <citation type="journal article" date="2018" name="Front. Plant Sci.">
        <title>Red Clover (Trifolium pratense) and Zigzag Clover (T. medium) - A Picture of Genomic Similarities and Differences.</title>
        <authorList>
            <person name="Dluhosova J."/>
            <person name="Istvanek J."/>
            <person name="Nedelnik J."/>
            <person name="Repkova J."/>
        </authorList>
    </citation>
    <scope>NUCLEOTIDE SEQUENCE [LARGE SCALE GENOMIC DNA]</scope>
    <source>
        <strain evidence="3">cv. 10/8</strain>
        <tissue evidence="2">Leaf</tissue>
    </source>
</reference>
<evidence type="ECO:0000313" key="3">
    <source>
        <dbReference type="Proteomes" id="UP000265520"/>
    </source>
</evidence>
<feature type="region of interest" description="Disordered" evidence="1">
    <location>
        <begin position="1"/>
        <end position="102"/>
    </location>
</feature>
<organism evidence="2 3">
    <name type="scientific">Trifolium medium</name>
    <dbReference type="NCBI Taxonomy" id="97028"/>
    <lineage>
        <taxon>Eukaryota</taxon>
        <taxon>Viridiplantae</taxon>
        <taxon>Streptophyta</taxon>
        <taxon>Embryophyta</taxon>
        <taxon>Tracheophyta</taxon>
        <taxon>Spermatophyta</taxon>
        <taxon>Magnoliopsida</taxon>
        <taxon>eudicotyledons</taxon>
        <taxon>Gunneridae</taxon>
        <taxon>Pentapetalae</taxon>
        <taxon>rosids</taxon>
        <taxon>fabids</taxon>
        <taxon>Fabales</taxon>
        <taxon>Fabaceae</taxon>
        <taxon>Papilionoideae</taxon>
        <taxon>50 kb inversion clade</taxon>
        <taxon>NPAAA clade</taxon>
        <taxon>Hologalegina</taxon>
        <taxon>IRL clade</taxon>
        <taxon>Trifolieae</taxon>
        <taxon>Trifolium</taxon>
    </lineage>
</organism>
<sequence>MNKPPTTRAVNRRNKQSTTKQEQQGRETQDLAGNRANRTNRKRLRTERTEIDLTGIGKMRPTENKNSHAKTVTRELTWSGPPKIDRGRKMMRSRNSSHHCLV</sequence>
<dbReference type="EMBL" id="LXQA010056652">
    <property type="protein sequence ID" value="MCI04829.1"/>
    <property type="molecule type" value="Genomic_DNA"/>
</dbReference>